<feature type="compositionally biased region" description="Basic and acidic residues" evidence="2">
    <location>
        <begin position="36"/>
        <end position="49"/>
    </location>
</feature>
<evidence type="ECO:0008006" key="5">
    <source>
        <dbReference type="Google" id="ProtNLM"/>
    </source>
</evidence>
<sequence length="407" mass="45385">MKKAETNVPEDKLENESGNKLETSSGPVKNPVVTEPVKKNSTAEKEKSKKSPAKKPTNKKPPLYIALGVLFLIAVSAIGLAAYDFWLLRAQTSVNTQLANTQSELNNAQRELSNTQRGFETRINQLGQQLQTTKNQLSAEIQARKNEQSEHKAVNAALQNITEKLGRNSIAWRMAEVEYLLTVANHRLTLAQDRQTAINIFETADSRLEAIADPSLLKVRREIASELTALRAMPTVDIPGLALQIGSLAETVEQLPLMDQKRLAVASEKRESAASVKWQEIPTVVWNDIKSLVQVRRHQQPTEPLLPPQQAWFLYQNLQLKLEQARLAVLKQNTAVFAQSLEEVSQWLSSYFETKSAAVISMQETVKNLRTIELQPTIPDVSGSLRELRSAMNARSTMNTSFGAITQ</sequence>
<evidence type="ECO:0000313" key="4">
    <source>
        <dbReference type="EMBL" id="VAX00120.1"/>
    </source>
</evidence>
<organism evidence="4">
    <name type="scientific">hydrothermal vent metagenome</name>
    <dbReference type="NCBI Taxonomy" id="652676"/>
    <lineage>
        <taxon>unclassified sequences</taxon>
        <taxon>metagenomes</taxon>
        <taxon>ecological metagenomes</taxon>
    </lineage>
</organism>
<protein>
    <recommendedName>
        <fullName evidence="5">Homolog of E. coli HemX protein</fullName>
    </recommendedName>
</protein>
<accession>A0A3B1APG2</accession>
<dbReference type="AlphaFoldDB" id="A0A3B1APG2"/>
<dbReference type="EMBL" id="UOFV01000203">
    <property type="protein sequence ID" value="VAX00120.1"/>
    <property type="molecule type" value="Genomic_DNA"/>
</dbReference>
<dbReference type="Pfam" id="PF04375">
    <property type="entry name" value="HemX"/>
    <property type="match status" value="1"/>
</dbReference>
<name>A0A3B1APG2_9ZZZZ</name>
<reference evidence="4" key="1">
    <citation type="submission" date="2018-06" db="EMBL/GenBank/DDBJ databases">
        <authorList>
            <person name="Zhirakovskaya E."/>
        </authorList>
    </citation>
    <scope>NUCLEOTIDE SEQUENCE</scope>
</reference>
<feature type="region of interest" description="Disordered" evidence="2">
    <location>
        <begin position="1"/>
        <end position="59"/>
    </location>
</feature>
<evidence type="ECO:0000256" key="3">
    <source>
        <dbReference type="SAM" id="Phobius"/>
    </source>
</evidence>
<keyword evidence="3" id="KW-0812">Transmembrane</keyword>
<keyword evidence="1" id="KW-0175">Coiled coil</keyword>
<feature type="coiled-coil region" evidence="1">
    <location>
        <begin position="91"/>
        <end position="118"/>
    </location>
</feature>
<keyword evidence="3" id="KW-1133">Transmembrane helix</keyword>
<gene>
    <name evidence="4" type="ORF">MNBD_GAMMA19-1629</name>
</gene>
<dbReference type="InterPro" id="IPR007470">
    <property type="entry name" value="HemX"/>
</dbReference>
<evidence type="ECO:0000256" key="2">
    <source>
        <dbReference type="SAM" id="MobiDB-lite"/>
    </source>
</evidence>
<feature type="transmembrane region" description="Helical" evidence="3">
    <location>
        <begin position="63"/>
        <end position="88"/>
    </location>
</feature>
<proteinExistence type="predicted"/>
<dbReference type="PANTHER" id="PTHR38043:SF1">
    <property type="entry name" value="PROTEIN HEMX"/>
    <property type="match status" value="1"/>
</dbReference>
<keyword evidence="3" id="KW-0472">Membrane</keyword>
<feature type="compositionally biased region" description="Basic and acidic residues" evidence="2">
    <location>
        <begin position="9"/>
        <end position="19"/>
    </location>
</feature>
<evidence type="ECO:0000256" key="1">
    <source>
        <dbReference type="SAM" id="Coils"/>
    </source>
</evidence>
<dbReference type="PANTHER" id="PTHR38043">
    <property type="entry name" value="PROTEIN HEMX"/>
    <property type="match status" value="1"/>
</dbReference>